<dbReference type="AlphaFoldDB" id="A0AAV4CG66"/>
<proteinExistence type="predicted"/>
<accession>A0AAV4CG66</accession>
<evidence type="ECO:0000313" key="2">
    <source>
        <dbReference type="Proteomes" id="UP000735302"/>
    </source>
</evidence>
<keyword evidence="2" id="KW-1185">Reference proteome</keyword>
<reference evidence="1 2" key="1">
    <citation type="journal article" date="2021" name="Elife">
        <title>Chloroplast acquisition without the gene transfer in kleptoplastic sea slugs, Plakobranchus ocellatus.</title>
        <authorList>
            <person name="Maeda T."/>
            <person name="Takahashi S."/>
            <person name="Yoshida T."/>
            <person name="Shimamura S."/>
            <person name="Takaki Y."/>
            <person name="Nagai Y."/>
            <person name="Toyoda A."/>
            <person name="Suzuki Y."/>
            <person name="Arimoto A."/>
            <person name="Ishii H."/>
            <person name="Satoh N."/>
            <person name="Nishiyama T."/>
            <person name="Hasebe M."/>
            <person name="Maruyama T."/>
            <person name="Minagawa J."/>
            <person name="Obokata J."/>
            <person name="Shigenobu S."/>
        </authorList>
    </citation>
    <scope>NUCLEOTIDE SEQUENCE [LARGE SCALE GENOMIC DNA]</scope>
</reference>
<organism evidence="1 2">
    <name type="scientific">Plakobranchus ocellatus</name>
    <dbReference type="NCBI Taxonomy" id="259542"/>
    <lineage>
        <taxon>Eukaryota</taxon>
        <taxon>Metazoa</taxon>
        <taxon>Spiralia</taxon>
        <taxon>Lophotrochozoa</taxon>
        <taxon>Mollusca</taxon>
        <taxon>Gastropoda</taxon>
        <taxon>Heterobranchia</taxon>
        <taxon>Euthyneura</taxon>
        <taxon>Panpulmonata</taxon>
        <taxon>Sacoglossa</taxon>
        <taxon>Placobranchoidea</taxon>
        <taxon>Plakobranchidae</taxon>
        <taxon>Plakobranchus</taxon>
    </lineage>
</organism>
<sequence>MNSKKKKIDDEALCESHLNKTNTFNTDSYSVRAKLALALLGYKMHFPSFRFRRMDVTPASLGNVDKIQGVAAYRLKVYTLIRNRVRCQGLHLLVEGVLGRCWAAPAHLASPQPLRPCHVTVVSLNRCVGV</sequence>
<name>A0AAV4CG66_9GAST</name>
<dbReference type="EMBL" id="BLXT01006428">
    <property type="protein sequence ID" value="GFO31806.1"/>
    <property type="molecule type" value="Genomic_DNA"/>
</dbReference>
<protein>
    <submittedName>
        <fullName evidence="1">Uncharacterized protein</fullName>
    </submittedName>
</protein>
<dbReference type="Proteomes" id="UP000735302">
    <property type="component" value="Unassembled WGS sequence"/>
</dbReference>
<gene>
    <name evidence="1" type="ORF">PoB_005831100</name>
</gene>
<comment type="caution">
    <text evidence="1">The sequence shown here is derived from an EMBL/GenBank/DDBJ whole genome shotgun (WGS) entry which is preliminary data.</text>
</comment>
<evidence type="ECO:0000313" key="1">
    <source>
        <dbReference type="EMBL" id="GFO31806.1"/>
    </source>
</evidence>